<protein>
    <submittedName>
        <fullName evidence="1">Uncharacterized protein</fullName>
    </submittedName>
</protein>
<sequence>MNTGTMLSPSQRRDRIAQLEADIQHGEKEQAKTEYTVSRLQEALDVLASMRELRISHDKEDHGSQRDLPPIEETPYVPYRANLDYRTRTHVFYSQETAIRTLDEKLYCFDQKPREQFYTQLYKLVQQVHSCLLRYDSAGLRHTTAAISRLVLEFKDERQKLLLSMTTLMQCTSGDFDVACDTAMGYQEAEETES</sequence>
<name>A0A9W7SX10_9PEZI</name>
<proteinExistence type="predicted"/>
<gene>
    <name evidence="1" type="ORF">Tdes44962_MAKER08450</name>
</gene>
<organism evidence="1 2">
    <name type="scientific">Teratosphaeria destructans</name>
    <dbReference type="NCBI Taxonomy" id="418781"/>
    <lineage>
        <taxon>Eukaryota</taxon>
        <taxon>Fungi</taxon>
        <taxon>Dikarya</taxon>
        <taxon>Ascomycota</taxon>
        <taxon>Pezizomycotina</taxon>
        <taxon>Dothideomycetes</taxon>
        <taxon>Dothideomycetidae</taxon>
        <taxon>Mycosphaerellales</taxon>
        <taxon>Teratosphaeriaceae</taxon>
        <taxon>Teratosphaeria</taxon>
    </lineage>
</organism>
<dbReference type="AlphaFoldDB" id="A0A9W7SX10"/>
<reference evidence="1 2" key="2">
    <citation type="journal article" date="2021" name="Curr. Genet.">
        <title>Genetic response to nitrogen starvation in the aggressive Eucalyptus foliar pathogen Teratosphaeria destructans.</title>
        <authorList>
            <person name="Havenga M."/>
            <person name="Wingfield B.D."/>
            <person name="Wingfield M.J."/>
            <person name="Dreyer L.L."/>
            <person name="Roets F."/>
            <person name="Aylward J."/>
        </authorList>
    </citation>
    <scope>NUCLEOTIDE SEQUENCE [LARGE SCALE GENOMIC DNA]</scope>
    <source>
        <strain evidence="1">CMW44962</strain>
    </source>
</reference>
<evidence type="ECO:0000313" key="2">
    <source>
        <dbReference type="Proteomes" id="UP001138500"/>
    </source>
</evidence>
<keyword evidence="2" id="KW-1185">Reference proteome</keyword>
<accession>A0A9W7SX10</accession>
<dbReference type="Proteomes" id="UP001138500">
    <property type="component" value="Unassembled WGS sequence"/>
</dbReference>
<dbReference type="EMBL" id="RIBY02000835">
    <property type="protein sequence ID" value="KAH9836859.1"/>
    <property type="molecule type" value="Genomic_DNA"/>
</dbReference>
<evidence type="ECO:0000313" key="1">
    <source>
        <dbReference type="EMBL" id="KAH9836859.1"/>
    </source>
</evidence>
<reference evidence="1 2" key="1">
    <citation type="journal article" date="2018" name="IMA Fungus">
        <title>IMA Genome-F 10: Nine draft genome sequences of Claviceps purpurea s.lat., including C. arundinis, C. humidiphila, and C. cf. spartinae, pseudomolecules for the pitch canker pathogen Fusarium circinatum, draft genome of Davidsoniella eucalypti, Grosmannia galeiformis, Quambalaria eucalypti, and Teratosphaeria destructans.</title>
        <authorList>
            <person name="Wingfield B.D."/>
            <person name="Liu M."/>
            <person name="Nguyen H.D."/>
            <person name="Lane F.A."/>
            <person name="Morgan S.W."/>
            <person name="De Vos L."/>
            <person name="Wilken P.M."/>
            <person name="Duong T.A."/>
            <person name="Aylward J."/>
            <person name="Coetzee M.P."/>
            <person name="Dadej K."/>
            <person name="De Beer Z.W."/>
            <person name="Findlay W."/>
            <person name="Havenga M."/>
            <person name="Kolarik M."/>
            <person name="Menzies J.G."/>
            <person name="Naidoo K."/>
            <person name="Pochopski O."/>
            <person name="Shoukouhi P."/>
            <person name="Santana Q.C."/>
            <person name="Seifert K.A."/>
            <person name="Soal N."/>
            <person name="Steenkamp E.T."/>
            <person name="Tatham C.T."/>
            <person name="van der Nest M.A."/>
            <person name="Wingfield M.J."/>
        </authorList>
    </citation>
    <scope>NUCLEOTIDE SEQUENCE [LARGE SCALE GENOMIC DNA]</scope>
    <source>
        <strain evidence="1">CMW44962</strain>
    </source>
</reference>
<comment type="caution">
    <text evidence="1">The sequence shown here is derived from an EMBL/GenBank/DDBJ whole genome shotgun (WGS) entry which is preliminary data.</text>
</comment>